<comment type="caution">
    <text evidence="7">The sequence shown here is derived from an EMBL/GenBank/DDBJ whole genome shotgun (WGS) entry which is preliminary data.</text>
</comment>
<comment type="subcellular location">
    <subcellularLocation>
        <location evidence="1">Membrane</location>
        <topology evidence="1">Multi-pass membrane protein</topology>
    </subcellularLocation>
</comment>
<dbReference type="Pfam" id="PF07298">
    <property type="entry name" value="NnrU"/>
    <property type="match status" value="1"/>
</dbReference>
<protein>
    <submittedName>
        <fullName evidence="7">NnrU family protein</fullName>
    </submittedName>
</protein>
<dbReference type="Gene3D" id="1.20.120.1630">
    <property type="match status" value="1"/>
</dbReference>
<evidence type="ECO:0000313" key="8">
    <source>
        <dbReference type="Proteomes" id="UP001526246"/>
    </source>
</evidence>
<feature type="domain" description="NnrU" evidence="6">
    <location>
        <begin position="4"/>
        <end position="210"/>
    </location>
</feature>
<dbReference type="RefSeq" id="WP_264882489.1">
    <property type="nucleotide sequence ID" value="NZ_JAPDOB010000002.1"/>
</dbReference>
<reference evidence="7 8" key="1">
    <citation type="submission" date="2022-10" db="EMBL/GenBank/DDBJ databases">
        <title>Sphingomonas sp.</title>
        <authorList>
            <person name="Jin C."/>
        </authorList>
    </citation>
    <scope>NUCLEOTIDE SEQUENCE [LARGE SCALE GENOMIC DNA]</scope>
    <source>
        <strain evidence="7 8">BN140010</strain>
    </source>
</reference>
<dbReference type="EMBL" id="JAPDOB010000002">
    <property type="protein sequence ID" value="MCW3797915.1"/>
    <property type="molecule type" value="Genomic_DNA"/>
</dbReference>
<accession>A0ABT3JFS5</accession>
<evidence type="ECO:0000256" key="2">
    <source>
        <dbReference type="ARBA" id="ARBA00022692"/>
    </source>
</evidence>
<keyword evidence="2 5" id="KW-0812">Transmembrane</keyword>
<feature type="transmembrane region" description="Helical" evidence="5">
    <location>
        <begin position="35"/>
        <end position="56"/>
    </location>
</feature>
<proteinExistence type="predicted"/>
<sequence length="216" mass="23409">MTELLLALLVFLASHSIPARPRVRQRLVDRFGHANYLIGYGLLSIVLLVWLISAAVRAPIIPLWSSGLWSWHVALAVMLPACWLLTGGLTTANPFSVTLNTAQFDPARPGLVGLVRHPVLWGFAAWAGVHLIANGHLAALILFGVFLLFSLGGMALLDRRKHRQLGPGYARLLPTGRRWTARQLLATFGGGTALYALLLAMHPVLIGPNPGALLFP</sequence>
<feature type="transmembrane region" description="Helical" evidence="5">
    <location>
        <begin position="184"/>
        <end position="206"/>
    </location>
</feature>
<evidence type="ECO:0000256" key="1">
    <source>
        <dbReference type="ARBA" id="ARBA00004141"/>
    </source>
</evidence>
<evidence type="ECO:0000256" key="5">
    <source>
        <dbReference type="SAM" id="Phobius"/>
    </source>
</evidence>
<evidence type="ECO:0000256" key="3">
    <source>
        <dbReference type="ARBA" id="ARBA00022989"/>
    </source>
</evidence>
<feature type="transmembrane region" description="Helical" evidence="5">
    <location>
        <begin position="68"/>
        <end position="86"/>
    </location>
</feature>
<dbReference type="InterPro" id="IPR009915">
    <property type="entry name" value="NnrU_dom"/>
</dbReference>
<keyword evidence="3 5" id="KW-1133">Transmembrane helix</keyword>
<keyword evidence="4 5" id="KW-0472">Membrane</keyword>
<evidence type="ECO:0000313" key="7">
    <source>
        <dbReference type="EMBL" id="MCW3797915.1"/>
    </source>
</evidence>
<organism evidence="7 8">
    <name type="scientific">Sphingomonas arvum</name>
    <dbReference type="NCBI Taxonomy" id="2992113"/>
    <lineage>
        <taxon>Bacteria</taxon>
        <taxon>Pseudomonadati</taxon>
        <taxon>Pseudomonadota</taxon>
        <taxon>Alphaproteobacteria</taxon>
        <taxon>Sphingomonadales</taxon>
        <taxon>Sphingomonadaceae</taxon>
        <taxon>Sphingomonas</taxon>
    </lineage>
</organism>
<dbReference type="Proteomes" id="UP001526246">
    <property type="component" value="Unassembled WGS sequence"/>
</dbReference>
<evidence type="ECO:0000256" key="4">
    <source>
        <dbReference type="ARBA" id="ARBA00023136"/>
    </source>
</evidence>
<feature type="transmembrane region" description="Helical" evidence="5">
    <location>
        <begin position="137"/>
        <end position="157"/>
    </location>
</feature>
<gene>
    <name evidence="7" type="ORF">OMW55_08875</name>
</gene>
<name>A0ABT3JFS5_9SPHN</name>
<evidence type="ECO:0000259" key="6">
    <source>
        <dbReference type="Pfam" id="PF07298"/>
    </source>
</evidence>
<keyword evidence="8" id="KW-1185">Reference proteome</keyword>